<reference evidence="2 3" key="2">
    <citation type="submission" date="2018-11" db="EMBL/GenBank/DDBJ databases">
        <authorList>
            <consortium name="Pathogen Informatics"/>
        </authorList>
    </citation>
    <scope>NUCLEOTIDE SEQUENCE [LARGE SCALE GENOMIC DNA]</scope>
</reference>
<dbReference type="WBParaSite" id="HNAJ_0000131901-mRNA-1">
    <property type="protein sequence ID" value="HNAJ_0000131901-mRNA-1"/>
    <property type="gene ID" value="HNAJ_0000131901"/>
</dbReference>
<sequence length="136" mass="15359">MLNDLSVRAIDEDKLSDCSGYDILAGDASKPFEDEYLIGGAFSEPEVLPSLQHQRYRRRRRARRRWGADRSQRTVIVVKQPKIDLDKIMVVAFGKIHAILTVKESVAFYMPPQEDESKDVGKKTTNGGKIGNILKP</sequence>
<keyword evidence="3" id="KW-1185">Reference proteome</keyword>
<name>A0A0R3T2W9_RODNA</name>
<dbReference type="Proteomes" id="UP000278807">
    <property type="component" value="Unassembled WGS sequence"/>
</dbReference>
<evidence type="ECO:0000256" key="1">
    <source>
        <dbReference type="SAM" id="MobiDB-lite"/>
    </source>
</evidence>
<feature type="compositionally biased region" description="Low complexity" evidence="1">
    <location>
        <begin position="123"/>
        <end position="136"/>
    </location>
</feature>
<evidence type="ECO:0000313" key="4">
    <source>
        <dbReference type="WBParaSite" id="HNAJ_0000131901-mRNA-1"/>
    </source>
</evidence>
<evidence type="ECO:0000313" key="2">
    <source>
        <dbReference type="EMBL" id="VDN97177.1"/>
    </source>
</evidence>
<gene>
    <name evidence="2" type="ORF">HNAJ_LOCUS1318</name>
</gene>
<proteinExistence type="predicted"/>
<feature type="region of interest" description="Disordered" evidence="1">
    <location>
        <begin position="114"/>
        <end position="136"/>
    </location>
</feature>
<reference evidence="4" key="1">
    <citation type="submission" date="2017-02" db="UniProtKB">
        <authorList>
            <consortium name="WormBaseParasite"/>
        </authorList>
    </citation>
    <scope>IDENTIFICATION</scope>
</reference>
<dbReference type="AlphaFoldDB" id="A0A0R3T2W9"/>
<accession>A0A0R3T2W9</accession>
<organism evidence="4">
    <name type="scientific">Rodentolepis nana</name>
    <name type="common">Dwarf tapeworm</name>
    <name type="synonym">Hymenolepis nana</name>
    <dbReference type="NCBI Taxonomy" id="102285"/>
    <lineage>
        <taxon>Eukaryota</taxon>
        <taxon>Metazoa</taxon>
        <taxon>Spiralia</taxon>
        <taxon>Lophotrochozoa</taxon>
        <taxon>Platyhelminthes</taxon>
        <taxon>Cestoda</taxon>
        <taxon>Eucestoda</taxon>
        <taxon>Cyclophyllidea</taxon>
        <taxon>Hymenolepididae</taxon>
        <taxon>Rodentolepis</taxon>
    </lineage>
</organism>
<dbReference type="EMBL" id="UZAE01000498">
    <property type="protein sequence ID" value="VDN97177.1"/>
    <property type="molecule type" value="Genomic_DNA"/>
</dbReference>
<evidence type="ECO:0000313" key="3">
    <source>
        <dbReference type="Proteomes" id="UP000278807"/>
    </source>
</evidence>
<protein>
    <submittedName>
        <fullName evidence="4">TAFII55_N domain-containing protein</fullName>
    </submittedName>
</protein>